<dbReference type="Proteomes" id="UP000429785">
    <property type="component" value="Unassembled WGS sequence"/>
</dbReference>
<organism evidence="1 2">
    <name type="scientific">Flagellimonas olearia</name>
    <dbReference type="NCBI Taxonomy" id="552546"/>
    <lineage>
        <taxon>Bacteria</taxon>
        <taxon>Pseudomonadati</taxon>
        <taxon>Bacteroidota</taxon>
        <taxon>Flavobacteriia</taxon>
        <taxon>Flavobacteriales</taxon>
        <taxon>Flavobacteriaceae</taxon>
        <taxon>Flagellimonas</taxon>
    </lineage>
</organism>
<sequence length="81" mass="9713">RTKFKSVLYHILKELIQSQGTVKVYRGSSFSHDSIKISLHYEEQHITAVWVYLTVKFEEHWKPVDVEVEFRCKFKERKVDG</sequence>
<reference evidence="1 2" key="1">
    <citation type="submission" date="2019-10" db="EMBL/GenBank/DDBJ databases">
        <title>Muricauda olearia CL-SS4 JCM15563 genome.</title>
        <authorList>
            <person name="Liu L."/>
        </authorList>
    </citation>
    <scope>NUCLEOTIDE SEQUENCE [LARGE SCALE GENOMIC DNA]</scope>
    <source>
        <strain evidence="1 2">CL-SS4</strain>
    </source>
</reference>
<evidence type="ECO:0000313" key="1">
    <source>
        <dbReference type="EMBL" id="KAB7527263.1"/>
    </source>
</evidence>
<comment type="caution">
    <text evidence="1">The sequence shown here is derived from an EMBL/GenBank/DDBJ whole genome shotgun (WGS) entry which is preliminary data.</text>
</comment>
<name>A0A6I1E3C1_9FLAO</name>
<feature type="non-terminal residue" evidence="1">
    <location>
        <position position="1"/>
    </location>
</feature>
<gene>
    <name evidence="1" type="ORF">F8C76_17715</name>
</gene>
<proteinExistence type="predicted"/>
<accession>A0A6I1E3C1</accession>
<evidence type="ECO:0000313" key="2">
    <source>
        <dbReference type="Proteomes" id="UP000429785"/>
    </source>
</evidence>
<dbReference type="RefSeq" id="WP_152132933.1">
    <property type="nucleotide sequence ID" value="NZ_WELG01000009.1"/>
</dbReference>
<protein>
    <submittedName>
        <fullName evidence="1">Uncharacterized protein</fullName>
    </submittedName>
</protein>
<dbReference type="EMBL" id="WELG01000009">
    <property type="protein sequence ID" value="KAB7527263.1"/>
    <property type="molecule type" value="Genomic_DNA"/>
</dbReference>
<dbReference type="AlphaFoldDB" id="A0A6I1E3C1"/>